<dbReference type="AlphaFoldDB" id="A0A9W9NNE7"/>
<feature type="compositionally biased region" description="Basic residues" evidence="1">
    <location>
        <begin position="1"/>
        <end position="24"/>
    </location>
</feature>
<accession>A0A9W9NNE7</accession>
<keyword evidence="3" id="KW-1185">Reference proteome</keyword>
<reference evidence="2" key="1">
    <citation type="submission" date="2022-11" db="EMBL/GenBank/DDBJ databases">
        <authorList>
            <person name="Petersen C."/>
        </authorList>
    </citation>
    <scope>NUCLEOTIDE SEQUENCE</scope>
    <source>
        <strain evidence="2">IBT 23319</strain>
    </source>
</reference>
<evidence type="ECO:0000313" key="3">
    <source>
        <dbReference type="Proteomes" id="UP001147733"/>
    </source>
</evidence>
<dbReference type="RefSeq" id="XP_056498127.1">
    <property type="nucleotide sequence ID" value="XM_056648362.1"/>
</dbReference>
<dbReference type="GeneID" id="81387529"/>
<comment type="caution">
    <text evidence="2">The sequence shown here is derived from an EMBL/GenBank/DDBJ whole genome shotgun (WGS) entry which is preliminary data.</text>
</comment>
<feature type="region of interest" description="Disordered" evidence="1">
    <location>
        <begin position="1"/>
        <end position="130"/>
    </location>
</feature>
<gene>
    <name evidence="2" type="ORF">N7469_009447</name>
</gene>
<evidence type="ECO:0000313" key="2">
    <source>
        <dbReference type="EMBL" id="KAJ5223207.1"/>
    </source>
</evidence>
<evidence type="ECO:0000256" key="1">
    <source>
        <dbReference type="SAM" id="MobiDB-lite"/>
    </source>
</evidence>
<proteinExistence type="predicted"/>
<protein>
    <submittedName>
        <fullName evidence="2">Uncharacterized protein</fullName>
    </submittedName>
</protein>
<dbReference type="Proteomes" id="UP001147733">
    <property type="component" value="Unassembled WGS sequence"/>
</dbReference>
<sequence length="130" mass="13885">MEDRLRRRRAPPRVHPRRGRRRCARSPGASAPPAPMESVDGWPLATPDTRFLGGSRPVGSAVRRRRPRGPDPPPEGRMPQPASARPGGQAGTPACGPALRGLVGAIGWPPVSSPVRRGRRAGRAPRAPQP</sequence>
<organism evidence="2 3">
    <name type="scientific">Penicillium citrinum</name>
    <dbReference type="NCBI Taxonomy" id="5077"/>
    <lineage>
        <taxon>Eukaryota</taxon>
        <taxon>Fungi</taxon>
        <taxon>Dikarya</taxon>
        <taxon>Ascomycota</taxon>
        <taxon>Pezizomycotina</taxon>
        <taxon>Eurotiomycetes</taxon>
        <taxon>Eurotiomycetidae</taxon>
        <taxon>Eurotiales</taxon>
        <taxon>Aspergillaceae</taxon>
        <taxon>Penicillium</taxon>
    </lineage>
</organism>
<reference evidence="2" key="2">
    <citation type="journal article" date="2023" name="IMA Fungus">
        <title>Comparative genomic study of the Penicillium genus elucidates a diverse pangenome and 15 lateral gene transfer events.</title>
        <authorList>
            <person name="Petersen C."/>
            <person name="Sorensen T."/>
            <person name="Nielsen M.R."/>
            <person name="Sondergaard T.E."/>
            <person name="Sorensen J.L."/>
            <person name="Fitzpatrick D.A."/>
            <person name="Frisvad J.C."/>
            <person name="Nielsen K.L."/>
        </authorList>
    </citation>
    <scope>NUCLEOTIDE SEQUENCE</scope>
    <source>
        <strain evidence="2">IBT 23319</strain>
    </source>
</reference>
<name>A0A9W9NNE7_PENCI</name>
<dbReference type="EMBL" id="JAPQKT010000008">
    <property type="protein sequence ID" value="KAJ5223207.1"/>
    <property type="molecule type" value="Genomic_DNA"/>
</dbReference>